<dbReference type="GO" id="GO:0007399">
    <property type="term" value="P:nervous system development"/>
    <property type="evidence" value="ECO:0007669"/>
    <property type="project" value="UniProtKB-ARBA"/>
</dbReference>
<evidence type="ECO:0000256" key="3">
    <source>
        <dbReference type="ARBA" id="ARBA00022618"/>
    </source>
</evidence>
<dbReference type="GO" id="GO:0051301">
    <property type="term" value="P:cell division"/>
    <property type="evidence" value="ECO:0007669"/>
    <property type="project" value="UniProtKB-KW"/>
</dbReference>
<dbReference type="InterPro" id="IPR002110">
    <property type="entry name" value="Ankyrin_rpt"/>
</dbReference>
<feature type="compositionally biased region" description="Acidic residues" evidence="8">
    <location>
        <begin position="770"/>
        <end position="799"/>
    </location>
</feature>
<dbReference type="PROSITE" id="PS50181">
    <property type="entry name" value="FBOX"/>
    <property type="match status" value="1"/>
</dbReference>
<evidence type="ECO:0000256" key="4">
    <source>
        <dbReference type="ARBA" id="ARBA00022824"/>
    </source>
</evidence>
<dbReference type="SUPFAM" id="SSF48403">
    <property type="entry name" value="Ankyrin repeat"/>
    <property type="match status" value="1"/>
</dbReference>
<organism evidence="10 11">
    <name type="scientific">Culex pipiens pipiens</name>
    <name type="common">Northern house mosquito</name>
    <dbReference type="NCBI Taxonomy" id="38569"/>
    <lineage>
        <taxon>Eukaryota</taxon>
        <taxon>Metazoa</taxon>
        <taxon>Ecdysozoa</taxon>
        <taxon>Arthropoda</taxon>
        <taxon>Hexapoda</taxon>
        <taxon>Insecta</taxon>
        <taxon>Pterygota</taxon>
        <taxon>Neoptera</taxon>
        <taxon>Endopterygota</taxon>
        <taxon>Diptera</taxon>
        <taxon>Nematocera</taxon>
        <taxon>Culicoidea</taxon>
        <taxon>Culicidae</taxon>
        <taxon>Culicinae</taxon>
        <taxon>Culicini</taxon>
        <taxon>Culex</taxon>
        <taxon>Culex</taxon>
    </lineage>
</organism>
<keyword evidence="4" id="KW-0256">Endoplasmic reticulum</keyword>
<dbReference type="InterPro" id="IPR036770">
    <property type="entry name" value="Ankyrin_rpt-contain_sf"/>
</dbReference>
<keyword evidence="6" id="KW-0131">Cell cycle</keyword>
<dbReference type="GO" id="GO:0031468">
    <property type="term" value="P:nuclear membrane reassembly"/>
    <property type="evidence" value="ECO:0007669"/>
    <property type="project" value="UniProtKB-ARBA"/>
</dbReference>
<dbReference type="InterPro" id="IPR032675">
    <property type="entry name" value="LRR_dom_sf"/>
</dbReference>
<dbReference type="InterPro" id="IPR036047">
    <property type="entry name" value="F-box-like_dom_sf"/>
</dbReference>
<dbReference type="SMART" id="SM00256">
    <property type="entry name" value="FBOX"/>
    <property type="match status" value="1"/>
</dbReference>
<evidence type="ECO:0000256" key="5">
    <source>
        <dbReference type="ARBA" id="ARBA00023043"/>
    </source>
</evidence>
<dbReference type="Gene3D" id="1.25.40.20">
    <property type="entry name" value="Ankyrin repeat-containing domain"/>
    <property type="match status" value="1"/>
</dbReference>
<evidence type="ECO:0000256" key="1">
    <source>
        <dbReference type="ARBA" id="ARBA00004240"/>
    </source>
</evidence>
<feature type="region of interest" description="Disordered" evidence="8">
    <location>
        <begin position="910"/>
        <end position="932"/>
    </location>
</feature>
<keyword evidence="11" id="KW-1185">Reference proteome</keyword>
<feature type="compositionally biased region" description="Low complexity" evidence="8">
    <location>
        <begin position="801"/>
        <end position="819"/>
    </location>
</feature>
<name>A0ABD1DBT9_CULPP</name>
<comment type="caution">
    <text evidence="10">The sequence shown here is derived from an EMBL/GenBank/DDBJ whole genome shotgun (WGS) entry which is preliminary data.</text>
</comment>
<dbReference type="PROSITE" id="PS50088">
    <property type="entry name" value="ANK_REPEAT"/>
    <property type="match status" value="1"/>
</dbReference>
<evidence type="ECO:0000259" key="9">
    <source>
        <dbReference type="PROSITE" id="PS50181"/>
    </source>
</evidence>
<evidence type="ECO:0000256" key="8">
    <source>
        <dbReference type="SAM" id="MobiDB-lite"/>
    </source>
</evidence>
<feature type="region of interest" description="Disordered" evidence="8">
    <location>
        <begin position="952"/>
        <end position="979"/>
    </location>
</feature>
<dbReference type="InterPro" id="IPR001810">
    <property type="entry name" value="F-box_dom"/>
</dbReference>
<keyword evidence="3" id="KW-0132">Cell division</keyword>
<feature type="region of interest" description="Disordered" evidence="8">
    <location>
        <begin position="762"/>
        <end position="856"/>
    </location>
</feature>
<dbReference type="Pfam" id="PF12937">
    <property type="entry name" value="F-box-like"/>
    <property type="match status" value="1"/>
</dbReference>
<feature type="repeat" description="ANK" evidence="7">
    <location>
        <begin position="223"/>
        <end position="245"/>
    </location>
</feature>
<dbReference type="PANTHER" id="PTHR12349">
    <property type="entry name" value="ANKYRIN REPEAT AND LEM DOMAIN-CONTAINING PROTEIN 2"/>
    <property type="match status" value="1"/>
</dbReference>
<evidence type="ECO:0000313" key="10">
    <source>
        <dbReference type="EMBL" id="KAL1397063.1"/>
    </source>
</evidence>
<proteinExistence type="inferred from homology"/>
<feature type="compositionally biased region" description="Basic and acidic residues" evidence="8">
    <location>
        <begin position="910"/>
        <end position="922"/>
    </location>
</feature>
<dbReference type="PANTHER" id="PTHR12349:SF4">
    <property type="entry name" value="ANKYRIN REPEAT AND LEM DOMAIN-CONTAINING PROTEIN 2"/>
    <property type="match status" value="1"/>
</dbReference>
<dbReference type="GO" id="GO:0005783">
    <property type="term" value="C:endoplasmic reticulum"/>
    <property type="evidence" value="ECO:0007669"/>
    <property type="project" value="UniProtKB-SubCell"/>
</dbReference>
<comment type="similarity">
    <text evidence="2">Belongs to the ANKLE2 family.</text>
</comment>
<dbReference type="Gene3D" id="3.80.10.10">
    <property type="entry name" value="Ribonuclease Inhibitor"/>
    <property type="match status" value="2"/>
</dbReference>
<dbReference type="Proteomes" id="UP001562425">
    <property type="component" value="Unassembled WGS sequence"/>
</dbReference>
<evidence type="ECO:0000256" key="7">
    <source>
        <dbReference type="PROSITE-ProRule" id="PRU00023"/>
    </source>
</evidence>
<dbReference type="FunFam" id="1.25.40.20:FF:000072">
    <property type="entry name" value="Ankyrin repeat and LEM domain containing 2"/>
    <property type="match status" value="1"/>
</dbReference>
<dbReference type="SUPFAM" id="SSF81383">
    <property type="entry name" value="F-box domain"/>
    <property type="match status" value="1"/>
</dbReference>
<sequence length="1586" mass="177993">MEYYAIYLPYKEPDVSIKSFYTDKEEALKMLKTHKEARLKAFRTSEEAVYFYLNGPTEPTTTSSSLVMGTTSEKASLTTGNGNHLLVGQMPKSPTTGQLPLPSASAKLKLEKTPFKAPKSQELVAFRKNIEKNELDLVRNIIELNPRYLVSSGDMPTILKEGPRYNALHVAAMEGNTDMCRLILATIENPAFIEFLHGQRNASTDEVSAILLDLYLNMPDKCRSETPLHFAAKFGSVGVIEVLISYPQCKLTKNSDGHLPKDIICARAKPRNDTPEIRRAIADLLRERFYVPVLRAVDRSTPPVIGDPFTLANPPNLEATRGGDRFSPQLEIKAYAGPMDREQAQIPVPVTPVKDSPQVNGNGSFSYFCDGNNSFYEGTNITESPSFKERRLRLTDTEKGLEIIGRNLAEDHAVGWNEYWAFLGTFADLRNNEGLAKLEEFLKKRREKVELDEQEEALKNVRKEQLPSTGPNDSLGSICDALDQMRLHTGATPQLPNFRKRPTPLTSLPAVPLFPADPPPQEPPQIRSNITNPYLCLHRSLQVFAKRFVKNLDDACSSTMTVDFNAFFQQAVVDCVRKLNTLVGNYRRDAAFTTIDFSRVHSRYAQLIVLHIESTPETAPKIIHRLKLLLDRSRDVNAAHRHPDLAESLACLQNLLDLYILKSAELAEAGCDDDPETEASCSAAWREHPLVRGCRCRIEVAGGYAKKGSMERLVKRREQRRKTTATSVPVAMEKSSSFSLYRDPAGQDVRKVVSTPVAVAKAVAGRTWSDEEEDDEDEEYFSCSDSELDTDSDVEDDDPNVSYVTPPSSPSSSSGTSRVSTDDGVASGGGEDEDEDDQDQFLDTIGDDDDEDDGVEREPEFRNYIEGAVPTKQDVDVLNVVEKRPVDAAEFPHVHEWRQAMLRMSPEERERIATQKKPRDLSRSNWRGAANANDTSMNLADLSANQSSFLLLDQQPPSSPKSSHLTTTTTTPPSSPIRSVSAAAGMFRFGRARELAANTAANDSLGSLDGRLGLMNISDCGVDTPKEGHRHRHQLIQQQQQRIAPAPSSVETLSSWRFGRKNNIRTMADVAEAVDRMTLSEAEFHLPPEVWEQIFRHLKGTQLLKVRLVCHRWKAIVDRDRSLWTEMKITTLPVFSTDAQPLGEVMPPAPAVSLRSKKIETVNSWLFGERLTSIRLFGCDVTLKALVEMLRHCPNLVRLHLDLVTFTCTKEPDVVDFQLVQMEELELIGYAHVFDVYLGIFPHLRKLVLDCDLSWRNSVENEARFISTVQRTLECLQFSPIPYLLQRMAEMTDLRLKQVHLLMSREQNAVELSRLQPSLEEMIMPNWCMSSSSLAQIGRHLPRLKLLTTQIELSAALEPTFLTTMSRIEILNIMSVNDMEIPINLCGYKCPKLVDLSLGTFNLDTSTLRDFADKSKNLRKLTLSDCTVKSWIELFRMVADIPLLRYLNLRYSRAKHQLDIPLIRPTNLDCLLLHASEGLTGDILVQVCMLSPGLEELTLWSMPNVDDSTLLQLCRWLPRLARLKIGHCSVTAACAEPLLDTCKALRKLDIAGCDAFHAAVQKLLRLEGGGDRYIELVRRSPFSFDD</sequence>
<keyword evidence="5 7" id="KW-0040">ANK repeat</keyword>
<dbReference type="InterPro" id="IPR056237">
    <property type="entry name" value="ANKLE2_3rd"/>
</dbReference>
<dbReference type="Pfam" id="PF24567">
    <property type="entry name" value="ANKLE2_3rd"/>
    <property type="match status" value="1"/>
</dbReference>
<dbReference type="SMART" id="SM00248">
    <property type="entry name" value="ANK"/>
    <property type="match status" value="2"/>
</dbReference>
<comment type="subcellular location">
    <subcellularLocation>
        <location evidence="1">Endoplasmic reticulum</location>
    </subcellularLocation>
</comment>
<evidence type="ECO:0000256" key="6">
    <source>
        <dbReference type="ARBA" id="ARBA00023306"/>
    </source>
</evidence>
<evidence type="ECO:0000256" key="2">
    <source>
        <dbReference type="ARBA" id="ARBA00007597"/>
    </source>
</evidence>
<feature type="compositionally biased region" description="Acidic residues" evidence="8">
    <location>
        <begin position="830"/>
        <end position="855"/>
    </location>
</feature>
<dbReference type="Pfam" id="PF12796">
    <property type="entry name" value="Ank_2"/>
    <property type="match status" value="1"/>
</dbReference>
<dbReference type="PROSITE" id="PS50297">
    <property type="entry name" value="ANK_REP_REGION"/>
    <property type="match status" value="1"/>
</dbReference>
<reference evidence="10 11" key="1">
    <citation type="submission" date="2024-05" db="EMBL/GenBank/DDBJ databases">
        <title>Culex pipiens pipiens assembly and annotation.</title>
        <authorList>
            <person name="Alout H."/>
            <person name="Durand T."/>
        </authorList>
    </citation>
    <scope>NUCLEOTIDE SEQUENCE [LARGE SCALE GENOMIC DNA]</scope>
    <source>
        <strain evidence="10">HA-2024</strain>
        <tissue evidence="10">Whole body</tissue>
    </source>
</reference>
<feature type="compositionally biased region" description="Low complexity" evidence="8">
    <location>
        <begin position="960"/>
        <end position="972"/>
    </location>
</feature>
<dbReference type="SUPFAM" id="SSF52047">
    <property type="entry name" value="RNI-like"/>
    <property type="match status" value="2"/>
</dbReference>
<accession>A0ABD1DBT9</accession>
<gene>
    <name evidence="10" type="ORF">pipiens_001235</name>
</gene>
<feature type="domain" description="F-box" evidence="9">
    <location>
        <begin position="1080"/>
        <end position="1127"/>
    </location>
</feature>
<evidence type="ECO:0000313" key="11">
    <source>
        <dbReference type="Proteomes" id="UP001562425"/>
    </source>
</evidence>
<dbReference type="EMBL" id="JBEHCU010006467">
    <property type="protein sequence ID" value="KAL1397063.1"/>
    <property type="molecule type" value="Genomic_DNA"/>
</dbReference>
<dbReference type="CDD" id="cd09917">
    <property type="entry name" value="F-box_SF"/>
    <property type="match status" value="1"/>
</dbReference>
<protein>
    <recommendedName>
        <fullName evidence="9">F-box domain-containing protein</fullName>
    </recommendedName>
</protein>
<dbReference type="Gene3D" id="1.20.1280.50">
    <property type="match status" value="1"/>
</dbReference>